<dbReference type="EMBL" id="CM042031">
    <property type="protein sequence ID" value="KAI3784472.1"/>
    <property type="molecule type" value="Genomic_DNA"/>
</dbReference>
<reference evidence="1 2" key="2">
    <citation type="journal article" date="2022" name="Mol. Ecol. Resour.">
        <title>The genomes of chicory, endive, great burdock and yacon provide insights into Asteraceae paleo-polyploidization history and plant inulin production.</title>
        <authorList>
            <person name="Fan W."/>
            <person name="Wang S."/>
            <person name="Wang H."/>
            <person name="Wang A."/>
            <person name="Jiang F."/>
            <person name="Liu H."/>
            <person name="Zhao H."/>
            <person name="Xu D."/>
            <person name="Zhang Y."/>
        </authorList>
    </citation>
    <scope>NUCLEOTIDE SEQUENCE [LARGE SCALE GENOMIC DNA]</scope>
    <source>
        <strain evidence="2">cv. Yunnan</strain>
        <tissue evidence="1">Leaves</tissue>
    </source>
</reference>
<reference evidence="2" key="1">
    <citation type="journal article" date="2022" name="Mol. Ecol. Resour.">
        <title>The genomes of chicory, endive, great burdock and yacon provide insights into Asteraceae palaeo-polyploidization history and plant inulin production.</title>
        <authorList>
            <person name="Fan W."/>
            <person name="Wang S."/>
            <person name="Wang H."/>
            <person name="Wang A."/>
            <person name="Jiang F."/>
            <person name="Liu H."/>
            <person name="Zhao H."/>
            <person name="Xu D."/>
            <person name="Zhang Y."/>
        </authorList>
    </citation>
    <scope>NUCLEOTIDE SEQUENCE [LARGE SCALE GENOMIC DNA]</scope>
    <source>
        <strain evidence="2">cv. Yunnan</strain>
    </source>
</reference>
<evidence type="ECO:0000313" key="2">
    <source>
        <dbReference type="Proteomes" id="UP001056120"/>
    </source>
</evidence>
<protein>
    <submittedName>
        <fullName evidence="1">Uncharacterized protein</fullName>
    </submittedName>
</protein>
<keyword evidence="2" id="KW-1185">Reference proteome</keyword>
<evidence type="ECO:0000313" key="1">
    <source>
        <dbReference type="EMBL" id="KAI3784472.1"/>
    </source>
</evidence>
<sequence>MPNYAKFLKRVLTNKRKLEELSHVILNEECSAVLQNKLPTKMTDPGTFTIPCLIGDLSVNNALADLGASINLTPYAVFKKLKLGEPKPTRMSVQLADRSVKYPRVSCHLRESREEEACNTQLIEETLLDNSCVEEEVLNIESQENSSPSPACEYAFLEDKSQLPVIISSSLTGKEKAKLLKVLKAHKKAIAWKIMDIKGINPSFCTHKNLMEDDFKPVVQHQRQLNPSIQEVVKKEVIKLQDAGLIYPISDSPWVSHVQVVPKKGGMTMVANEKNELIPTRTVTGWRVCIDYRKLNDVSRKDHFPLPFIDQMLERLFGRMYYFFLDDFFRYFQIPIAPKDQEKTTFTCPYGTFAYRRMPFGLCNAPATFQRYMVAIFHDMIEDLMEVFMDEFSIFGNSFEHCLCNLEKMLARCEDANLVLNWEKCHFMVTEGIMLGHKISQEGLEAFELLKEKLVNAPIMAAPDWTLPFELMCDASNFAVGAVLGQRKEKHFHLIYYASETLNEAQANYTTTEKELLAVVFTFDKFRSYLVLSKTTVYTDHSALRYLFNKQDAKPRLIRWILLLQEFDIEICDKREAENVAAYHLSRLECPASAENMKVDINDNFPHEFLMSIDTVFEEHPWFADFANYLHCHEDPTDGHHGVALTAKKVFDSGFFWPTILKDAQTMVQSCDACQRASNISLRNEMPQRPIQVSYKTPIGTAPFKLVYGKACHLLVELEHKAYWALKIANLDLAQARQNRFVQINEHEELRCQAYDNSRLYKDKTKRLHDSHLKEHKQFQAGDRVLLYNSRIRLFPGKLKSRWSGPYTVKEVFPYGAVEVEHEDGRSFKVNVTTKMKISSRESTSEWNPVRRPRTETREPSTTEVVLKLKELIKELTNVNVLAELRLLQLCEQMEQMKEEIL</sequence>
<dbReference type="Proteomes" id="UP001056120">
    <property type="component" value="Linkage Group LG14"/>
</dbReference>
<organism evidence="1 2">
    <name type="scientific">Smallanthus sonchifolius</name>
    <dbReference type="NCBI Taxonomy" id="185202"/>
    <lineage>
        <taxon>Eukaryota</taxon>
        <taxon>Viridiplantae</taxon>
        <taxon>Streptophyta</taxon>
        <taxon>Embryophyta</taxon>
        <taxon>Tracheophyta</taxon>
        <taxon>Spermatophyta</taxon>
        <taxon>Magnoliopsida</taxon>
        <taxon>eudicotyledons</taxon>
        <taxon>Gunneridae</taxon>
        <taxon>Pentapetalae</taxon>
        <taxon>asterids</taxon>
        <taxon>campanulids</taxon>
        <taxon>Asterales</taxon>
        <taxon>Asteraceae</taxon>
        <taxon>Asteroideae</taxon>
        <taxon>Heliantheae alliance</taxon>
        <taxon>Millerieae</taxon>
        <taxon>Smallanthus</taxon>
    </lineage>
</organism>
<name>A0ACB9GM52_9ASTR</name>
<gene>
    <name evidence="1" type="ORF">L1987_43571</name>
</gene>
<accession>A0ACB9GM52</accession>
<comment type="caution">
    <text evidence="1">The sequence shown here is derived from an EMBL/GenBank/DDBJ whole genome shotgun (WGS) entry which is preliminary data.</text>
</comment>
<proteinExistence type="predicted"/>